<dbReference type="InterPro" id="IPR029065">
    <property type="entry name" value="Enolase_C-like"/>
</dbReference>
<dbReference type="InterPro" id="IPR036849">
    <property type="entry name" value="Enolase-like_C_sf"/>
</dbReference>
<dbReference type="SUPFAM" id="SSF54826">
    <property type="entry name" value="Enolase N-terminal domain-like"/>
    <property type="match status" value="1"/>
</dbReference>
<dbReference type="SFLD" id="SFLDG00179">
    <property type="entry name" value="mandelate_racemase"/>
    <property type="match status" value="1"/>
</dbReference>
<dbReference type="Gene3D" id="3.30.390.10">
    <property type="entry name" value="Enolase-like, N-terminal domain"/>
    <property type="match status" value="1"/>
</dbReference>
<evidence type="ECO:0000313" key="5">
    <source>
        <dbReference type="EMBL" id="MBB2891896.1"/>
    </source>
</evidence>
<sequence length="362" mass="40206">MKITKATVEYYEWSRPRPISNGLHTYDNVTHGVVRVYTDADVVGIGISAGRMGERQFLEMFCERVVGLDPLMSEHVWSTLRVPKLYGRRGLETRAMSAIDLALWDIKAKVAGMPLYSLLGGFRTRIPAYVAGGYYAEGKSVDDLAEEMSSYVATGACAVKMKVGAVPLKEDVERVKAVRAAIGPDVRLLVDANCAYTYYDAIQFARRIEEYDIFWFEEPVDSDDYEGMRKIANASPITLAAGENEYGKFGFRDLIATQAIGVLQPDVRYTGGVTEFMKIAAIAQSHGLDVCPHGDQQTHLNLLAAIPNALMVEYYPREFDPMWGKIYRDTPEINSDGTVTAPSVPGNGCEPNDRELKKFRIG</sequence>
<comment type="caution">
    <text evidence="5">The sequence shown here is derived from an EMBL/GenBank/DDBJ whole genome shotgun (WGS) entry which is preliminary data.</text>
</comment>
<proteinExistence type="predicted"/>
<organism evidence="5 6">
    <name type="scientific">Flexivirga oryzae</name>
    <dbReference type="NCBI Taxonomy" id="1794944"/>
    <lineage>
        <taxon>Bacteria</taxon>
        <taxon>Bacillati</taxon>
        <taxon>Actinomycetota</taxon>
        <taxon>Actinomycetes</taxon>
        <taxon>Micrococcales</taxon>
        <taxon>Dermacoccaceae</taxon>
        <taxon>Flexivirga</taxon>
    </lineage>
</organism>
<dbReference type="SUPFAM" id="SSF51604">
    <property type="entry name" value="Enolase C-terminal domain-like"/>
    <property type="match status" value="1"/>
</dbReference>
<dbReference type="Proteomes" id="UP000559182">
    <property type="component" value="Unassembled WGS sequence"/>
</dbReference>
<dbReference type="Gene3D" id="3.20.20.120">
    <property type="entry name" value="Enolase-like C-terminal domain"/>
    <property type="match status" value="1"/>
</dbReference>
<dbReference type="SMART" id="SM00922">
    <property type="entry name" value="MR_MLE"/>
    <property type="match status" value="1"/>
</dbReference>
<dbReference type="GO" id="GO:0009063">
    <property type="term" value="P:amino acid catabolic process"/>
    <property type="evidence" value="ECO:0007669"/>
    <property type="project" value="InterPro"/>
</dbReference>
<evidence type="ECO:0000259" key="4">
    <source>
        <dbReference type="SMART" id="SM00922"/>
    </source>
</evidence>
<dbReference type="GO" id="GO:0016052">
    <property type="term" value="P:carbohydrate catabolic process"/>
    <property type="evidence" value="ECO:0007669"/>
    <property type="project" value="TreeGrafter"/>
</dbReference>
<evidence type="ECO:0000313" key="6">
    <source>
        <dbReference type="Proteomes" id="UP000559182"/>
    </source>
</evidence>
<evidence type="ECO:0000256" key="2">
    <source>
        <dbReference type="ARBA" id="ARBA00022723"/>
    </source>
</evidence>
<protein>
    <submittedName>
        <fullName evidence="5">L-alanine-DL-glutamate epimerase-like enolase superfamily enzyme</fullName>
    </submittedName>
</protein>
<name>A0A839N8E4_9MICO</name>
<dbReference type="AlphaFoldDB" id="A0A839N8E4"/>
<dbReference type="SFLD" id="SFLDS00001">
    <property type="entry name" value="Enolase"/>
    <property type="match status" value="1"/>
</dbReference>
<dbReference type="GO" id="GO:0016836">
    <property type="term" value="F:hydro-lyase activity"/>
    <property type="evidence" value="ECO:0007669"/>
    <property type="project" value="TreeGrafter"/>
</dbReference>
<feature type="domain" description="Mandelate racemase/muconate lactonizing enzyme C-terminal" evidence="4">
    <location>
        <begin position="141"/>
        <end position="238"/>
    </location>
</feature>
<keyword evidence="6" id="KW-1185">Reference proteome</keyword>
<evidence type="ECO:0000256" key="3">
    <source>
        <dbReference type="ARBA" id="ARBA00022842"/>
    </source>
</evidence>
<evidence type="ECO:0000256" key="1">
    <source>
        <dbReference type="ARBA" id="ARBA00001946"/>
    </source>
</evidence>
<dbReference type="Pfam" id="PF02746">
    <property type="entry name" value="MR_MLE_N"/>
    <property type="match status" value="1"/>
</dbReference>
<dbReference type="InterPro" id="IPR013342">
    <property type="entry name" value="Mandelate_racemase_C"/>
</dbReference>
<reference evidence="5 6" key="1">
    <citation type="submission" date="2020-08" db="EMBL/GenBank/DDBJ databases">
        <title>Sequencing the genomes of 1000 actinobacteria strains.</title>
        <authorList>
            <person name="Klenk H.-P."/>
        </authorList>
    </citation>
    <scope>NUCLEOTIDE SEQUENCE [LARGE SCALE GENOMIC DNA]</scope>
    <source>
        <strain evidence="5 6">DSM 105369</strain>
    </source>
</reference>
<keyword evidence="2" id="KW-0479">Metal-binding</keyword>
<dbReference type="PANTHER" id="PTHR13794">
    <property type="entry name" value="ENOLASE SUPERFAMILY, MANDELATE RACEMASE"/>
    <property type="match status" value="1"/>
</dbReference>
<keyword evidence="3" id="KW-0460">Magnesium</keyword>
<dbReference type="InterPro" id="IPR018110">
    <property type="entry name" value="Mandel_Rmase/mucon_lact_enz_CS"/>
</dbReference>
<dbReference type="PANTHER" id="PTHR13794:SF58">
    <property type="entry name" value="MITOCHONDRIAL ENOLASE SUPERFAMILY MEMBER 1"/>
    <property type="match status" value="1"/>
</dbReference>
<dbReference type="InterPro" id="IPR046945">
    <property type="entry name" value="RHMD-like"/>
</dbReference>
<dbReference type="InterPro" id="IPR013341">
    <property type="entry name" value="Mandelate_racemase_N_dom"/>
</dbReference>
<dbReference type="GO" id="GO:0000287">
    <property type="term" value="F:magnesium ion binding"/>
    <property type="evidence" value="ECO:0007669"/>
    <property type="project" value="TreeGrafter"/>
</dbReference>
<dbReference type="EMBL" id="JACHVQ010000001">
    <property type="protein sequence ID" value="MBB2891896.1"/>
    <property type="molecule type" value="Genomic_DNA"/>
</dbReference>
<dbReference type="InterPro" id="IPR029017">
    <property type="entry name" value="Enolase-like_N"/>
</dbReference>
<accession>A0A839N8E4</accession>
<dbReference type="CDD" id="cd03316">
    <property type="entry name" value="MR_like"/>
    <property type="match status" value="1"/>
</dbReference>
<gene>
    <name evidence="5" type="ORF">FHU39_001880</name>
</gene>
<comment type="cofactor">
    <cofactor evidence="1">
        <name>Mg(2+)</name>
        <dbReference type="ChEBI" id="CHEBI:18420"/>
    </cofactor>
</comment>
<dbReference type="Pfam" id="PF13378">
    <property type="entry name" value="MR_MLE_C"/>
    <property type="match status" value="1"/>
</dbReference>
<dbReference type="PROSITE" id="PS00908">
    <property type="entry name" value="MR_MLE_1"/>
    <property type="match status" value="1"/>
</dbReference>